<feature type="transmembrane region" description="Helical" evidence="11">
    <location>
        <begin position="94"/>
        <end position="116"/>
    </location>
</feature>
<dbReference type="Proteomes" id="UP000549394">
    <property type="component" value="Unassembled WGS sequence"/>
</dbReference>
<dbReference type="PANTHER" id="PTHR22752">
    <property type="entry name" value="G PROTEIN-COUPLED RECEPTOR"/>
    <property type="match status" value="1"/>
</dbReference>
<comment type="similarity">
    <text evidence="9">Belongs to the G-protein coupled receptor 1 family.</text>
</comment>
<evidence type="ECO:0000256" key="4">
    <source>
        <dbReference type="ARBA" id="ARBA00022989"/>
    </source>
</evidence>
<evidence type="ECO:0000256" key="1">
    <source>
        <dbReference type="ARBA" id="ARBA00004651"/>
    </source>
</evidence>
<keyword evidence="5 9" id="KW-0297">G-protein coupled receptor</keyword>
<dbReference type="InterPro" id="IPR000276">
    <property type="entry name" value="GPCR_Rhodpsn"/>
</dbReference>
<feature type="transmembrane region" description="Helical" evidence="11">
    <location>
        <begin position="284"/>
        <end position="303"/>
    </location>
</feature>
<dbReference type="EMBL" id="CAJFCJ010000019">
    <property type="protein sequence ID" value="CAD5122860.1"/>
    <property type="molecule type" value="Genomic_DNA"/>
</dbReference>
<dbReference type="PRINTS" id="PR00237">
    <property type="entry name" value="GPCRRHODOPSN"/>
</dbReference>
<dbReference type="AlphaFoldDB" id="A0A7I8W2R2"/>
<proteinExistence type="inferred from homology"/>
<dbReference type="PROSITE" id="PS50262">
    <property type="entry name" value="G_PROTEIN_RECEP_F1_2"/>
    <property type="match status" value="1"/>
</dbReference>
<feature type="compositionally biased region" description="Acidic residues" evidence="10">
    <location>
        <begin position="348"/>
        <end position="357"/>
    </location>
</feature>
<feature type="region of interest" description="Disordered" evidence="10">
    <location>
        <begin position="326"/>
        <end position="357"/>
    </location>
</feature>
<dbReference type="GO" id="GO:0005886">
    <property type="term" value="C:plasma membrane"/>
    <property type="evidence" value="ECO:0007669"/>
    <property type="project" value="UniProtKB-SubCell"/>
</dbReference>
<feature type="transmembrane region" description="Helical" evidence="11">
    <location>
        <begin position="57"/>
        <end position="82"/>
    </location>
</feature>
<feature type="transmembrane region" description="Helical" evidence="11">
    <location>
        <begin position="137"/>
        <end position="158"/>
    </location>
</feature>
<evidence type="ECO:0000256" key="10">
    <source>
        <dbReference type="SAM" id="MobiDB-lite"/>
    </source>
</evidence>
<keyword evidence="6 11" id="KW-0472">Membrane</keyword>
<keyword evidence="4 11" id="KW-1133">Transmembrane helix</keyword>
<dbReference type="CDD" id="cd00637">
    <property type="entry name" value="7tm_classA_rhodopsin-like"/>
    <property type="match status" value="1"/>
</dbReference>
<evidence type="ECO:0000256" key="9">
    <source>
        <dbReference type="RuleBase" id="RU000688"/>
    </source>
</evidence>
<dbReference type="PROSITE" id="PS00237">
    <property type="entry name" value="G_PROTEIN_RECEP_F1_1"/>
    <property type="match status" value="1"/>
</dbReference>
<evidence type="ECO:0000256" key="5">
    <source>
        <dbReference type="ARBA" id="ARBA00023040"/>
    </source>
</evidence>
<dbReference type="Pfam" id="PF00001">
    <property type="entry name" value="7tm_1"/>
    <property type="match status" value="1"/>
</dbReference>
<feature type="transmembrane region" description="Helical" evidence="11">
    <location>
        <begin position="185"/>
        <end position="210"/>
    </location>
</feature>
<dbReference type="InterPro" id="IPR017452">
    <property type="entry name" value="GPCR_Rhodpsn_7TM"/>
</dbReference>
<evidence type="ECO:0000313" key="14">
    <source>
        <dbReference type="Proteomes" id="UP000549394"/>
    </source>
</evidence>
<feature type="transmembrane region" description="Helical" evidence="11">
    <location>
        <begin position="245"/>
        <end position="264"/>
    </location>
</feature>
<keyword evidence="3 9" id="KW-0812">Transmembrane</keyword>
<comment type="caution">
    <text evidence="13">The sequence shown here is derived from an EMBL/GenBank/DDBJ whole genome shotgun (WGS) entry which is preliminary data.</text>
</comment>
<evidence type="ECO:0000256" key="6">
    <source>
        <dbReference type="ARBA" id="ARBA00023136"/>
    </source>
</evidence>
<keyword evidence="2" id="KW-1003">Cell membrane</keyword>
<keyword evidence="7 9" id="KW-0675">Receptor</keyword>
<evidence type="ECO:0000256" key="11">
    <source>
        <dbReference type="SAM" id="Phobius"/>
    </source>
</evidence>
<name>A0A7I8W2R2_9ANNE</name>
<evidence type="ECO:0000313" key="13">
    <source>
        <dbReference type="EMBL" id="CAD5122860.1"/>
    </source>
</evidence>
<dbReference type="GO" id="GO:0004930">
    <property type="term" value="F:G protein-coupled receptor activity"/>
    <property type="evidence" value="ECO:0007669"/>
    <property type="project" value="UniProtKB-KW"/>
</dbReference>
<evidence type="ECO:0000256" key="2">
    <source>
        <dbReference type="ARBA" id="ARBA00022475"/>
    </source>
</evidence>
<evidence type="ECO:0000256" key="7">
    <source>
        <dbReference type="ARBA" id="ARBA00023170"/>
    </source>
</evidence>
<evidence type="ECO:0000256" key="8">
    <source>
        <dbReference type="ARBA" id="ARBA00023224"/>
    </source>
</evidence>
<reference evidence="13 14" key="1">
    <citation type="submission" date="2020-08" db="EMBL/GenBank/DDBJ databases">
        <authorList>
            <person name="Hejnol A."/>
        </authorList>
    </citation>
    <scope>NUCLEOTIDE SEQUENCE [LARGE SCALE GENOMIC DNA]</scope>
</reference>
<gene>
    <name evidence="13" type="ORF">DGYR_LOCUS10610</name>
</gene>
<keyword evidence="8 9" id="KW-0807">Transducer</keyword>
<feature type="transmembrane region" description="Helical" evidence="11">
    <location>
        <begin position="20"/>
        <end position="45"/>
    </location>
</feature>
<dbReference type="SUPFAM" id="SSF81321">
    <property type="entry name" value="Family A G protein-coupled receptor-like"/>
    <property type="match status" value="1"/>
</dbReference>
<evidence type="ECO:0000259" key="12">
    <source>
        <dbReference type="PROSITE" id="PS50262"/>
    </source>
</evidence>
<evidence type="ECO:0000256" key="3">
    <source>
        <dbReference type="ARBA" id="ARBA00022692"/>
    </source>
</evidence>
<dbReference type="Gene3D" id="1.20.1070.10">
    <property type="entry name" value="Rhodopsin 7-helix transmembrane proteins"/>
    <property type="match status" value="1"/>
</dbReference>
<sequence>METTEMIQNATATTNYRRNIIILSFASIILIPSLILNSLLIYIIVHVNKRRIRANYILILNNSLTGLFSSILLLPIVFAAFLPTAELNCNRICSVLMILENTLVISNIWGVACIAADRYAFIGKGTAYKTCATVKKASFAALGVWTLSITFGGAAFFLSKSYEPGVDKRFCICHLTIDFYGIYHLLYSATFVSIGYLLPSTFFFFFYAFVLKAARNRADRDTKNPFRGDVTGQPSCQFKFYRVKAIRIVCVVLILYTLQTLPYFCTHVTKQTPTNEEQYIESILFLLLLLTSSVSNPIVYGLFNSRLRTSLLCYFKRKIKRRSNRSKNTDLSMASEISALSERNDHQECEDEEEECK</sequence>
<feature type="domain" description="G-protein coupled receptors family 1 profile" evidence="12">
    <location>
        <begin position="36"/>
        <end position="300"/>
    </location>
</feature>
<protein>
    <submittedName>
        <fullName evidence="13">DgyrCDS11263</fullName>
    </submittedName>
</protein>
<keyword evidence="14" id="KW-1185">Reference proteome</keyword>
<comment type="subcellular location">
    <subcellularLocation>
        <location evidence="1">Cell membrane</location>
        <topology evidence="1">Multi-pass membrane protein</topology>
    </subcellularLocation>
</comment>
<accession>A0A7I8W2R2</accession>
<organism evidence="13 14">
    <name type="scientific">Dimorphilus gyrociliatus</name>
    <dbReference type="NCBI Taxonomy" id="2664684"/>
    <lineage>
        <taxon>Eukaryota</taxon>
        <taxon>Metazoa</taxon>
        <taxon>Spiralia</taxon>
        <taxon>Lophotrochozoa</taxon>
        <taxon>Annelida</taxon>
        <taxon>Polychaeta</taxon>
        <taxon>Polychaeta incertae sedis</taxon>
        <taxon>Dinophilidae</taxon>
        <taxon>Dimorphilus</taxon>
    </lineage>
</organism>